<evidence type="ECO:0000313" key="2">
    <source>
        <dbReference type="EMBL" id="AVP40415.1"/>
    </source>
</evidence>
<organism evidence="2 3">
    <name type="scientific">Staphylococcus phage phiSA_BS1</name>
    <dbReference type="NCBI Taxonomy" id="2126734"/>
    <lineage>
        <taxon>Viruses</taxon>
        <taxon>Duplodnaviria</taxon>
        <taxon>Heunggongvirae</taxon>
        <taxon>Uroviricota</taxon>
        <taxon>Caudoviricetes</taxon>
        <taxon>Herelleviridae</taxon>
        <taxon>Twortvirinae</taxon>
        <taxon>Baoshanvirus</taxon>
        <taxon>Baoshanvirus BS1</taxon>
    </lineage>
</organism>
<dbReference type="KEGG" id="vg:54990171"/>
<sequence>MIKWLKDNVFNYKIKTYQICFLYRNTQKLYLRIDATTPAKAVKEAKEYINRFSTNKNDYKFLGVEED</sequence>
<keyword evidence="3" id="KW-1185">Reference proteome</keyword>
<evidence type="ECO:0000259" key="1">
    <source>
        <dbReference type="Pfam" id="PF24651"/>
    </source>
</evidence>
<dbReference type="Pfam" id="PF24651">
    <property type="entry name" value="DUF7644"/>
    <property type="match status" value="1"/>
</dbReference>
<name>A0A2P1MXX8_9CAUD</name>
<proteinExistence type="predicted"/>
<evidence type="ECO:0000313" key="3">
    <source>
        <dbReference type="Proteomes" id="UP000241797"/>
    </source>
</evidence>
<dbReference type="GeneID" id="54990171"/>
<dbReference type="EMBL" id="MH078572">
    <property type="protein sequence ID" value="AVP40415.1"/>
    <property type="molecule type" value="Genomic_DNA"/>
</dbReference>
<dbReference type="InterPro" id="IPR056061">
    <property type="entry name" value="DUF7644"/>
</dbReference>
<dbReference type="Proteomes" id="UP000241797">
    <property type="component" value="Segment"/>
</dbReference>
<dbReference type="RefSeq" id="YP_009799682.1">
    <property type="nucleotide sequence ID" value="NC_047945.1"/>
</dbReference>
<feature type="domain" description="DUF7644" evidence="1">
    <location>
        <begin position="1"/>
        <end position="67"/>
    </location>
</feature>
<protein>
    <recommendedName>
        <fullName evidence="1">DUF7644 domain-containing protein</fullName>
    </recommendedName>
</protein>
<reference evidence="2 3" key="1">
    <citation type="submission" date="2018-03" db="EMBL/GenBank/DDBJ databases">
        <title>Isolation, the biological characteristics and genomics of two new strains of lysate Staphylococcus aureus phage.</title>
        <authorList>
            <person name="Jin X."/>
            <person name="Zhang C."/>
        </authorList>
    </citation>
    <scope>NUCLEOTIDE SEQUENCE [LARGE SCALE GENOMIC DNA]</scope>
</reference>
<accession>A0A2P1MXX8</accession>